<reference evidence="2 3" key="1">
    <citation type="submission" date="2022-09" db="EMBL/GenBank/DDBJ databases">
        <title>Chelativorans salina sp. nov., a novel slightly halophilic bacterium isolated from a saline lake sediment enrichment.</title>
        <authorList>
            <person name="Gao L."/>
            <person name="Fang B.-Z."/>
            <person name="Li W.-J."/>
        </authorList>
    </citation>
    <scope>NUCLEOTIDE SEQUENCE [LARGE SCALE GENOMIC DNA]</scope>
    <source>
        <strain evidence="2 3">EGI FJ00035</strain>
    </source>
</reference>
<name>A0ABT2LGN4_9HYPH</name>
<dbReference type="SUPFAM" id="SSF52949">
    <property type="entry name" value="Macro domain-like"/>
    <property type="match status" value="1"/>
</dbReference>
<evidence type="ECO:0000313" key="3">
    <source>
        <dbReference type="Proteomes" id="UP001320831"/>
    </source>
</evidence>
<accession>A0ABT2LGN4</accession>
<dbReference type="PANTHER" id="PTHR11106:SF27">
    <property type="entry name" value="MACRO DOMAIN-CONTAINING PROTEIN"/>
    <property type="match status" value="1"/>
</dbReference>
<dbReference type="InterPro" id="IPR043472">
    <property type="entry name" value="Macro_dom-like"/>
</dbReference>
<organism evidence="2 3">
    <name type="scientific">Chelativorans salis</name>
    <dbReference type="NCBI Taxonomy" id="2978478"/>
    <lineage>
        <taxon>Bacteria</taxon>
        <taxon>Pseudomonadati</taxon>
        <taxon>Pseudomonadota</taxon>
        <taxon>Alphaproteobacteria</taxon>
        <taxon>Hyphomicrobiales</taxon>
        <taxon>Phyllobacteriaceae</taxon>
        <taxon>Chelativorans</taxon>
    </lineage>
</organism>
<dbReference type="PROSITE" id="PS51154">
    <property type="entry name" value="MACRO"/>
    <property type="match status" value="1"/>
</dbReference>
<comment type="caution">
    <text evidence="2">The sequence shown here is derived from an EMBL/GenBank/DDBJ whole genome shotgun (WGS) entry which is preliminary data.</text>
</comment>
<feature type="domain" description="Macro" evidence="1">
    <location>
        <begin position="1"/>
        <end position="176"/>
    </location>
</feature>
<dbReference type="PANTHER" id="PTHR11106">
    <property type="entry name" value="GANGLIOSIDE INDUCED DIFFERENTIATION ASSOCIATED PROTEIN 2-RELATED"/>
    <property type="match status" value="1"/>
</dbReference>
<dbReference type="Proteomes" id="UP001320831">
    <property type="component" value="Unassembled WGS sequence"/>
</dbReference>
<evidence type="ECO:0000259" key="1">
    <source>
        <dbReference type="PROSITE" id="PS51154"/>
    </source>
</evidence>
<dbReference type="EMBL" id="JAOCZP010000001">
    <property type="protein sequence ID" value="MCT7373670.1"/>
    <property type="molecule type" value="Genomic_DNA"/>
</dbReference>
<dbReference type="RefSeq" id="WP_260899999.1">
    <property type="nucleotide sequence ID" value="NZ_JAOCZP010000001.1"/>
</dbReference>
<dbReference type="InterPro" id="IPR002589">
    <property type="entry name" value="Macro_dom"/>
</dbReference>
<keyword evidence="3" id="KW-1185">Reference proteome</keyword>
<dbReference type="Gene3D" id="3.40.220.10">
    <property type="entry name" value="Leucine Aminopeptidase, subunit E, domain 1"/>
    <property type="match status" value="1"/>
</dbReference>
<gene>
    <name evidence="2" type="ORF">N5A92_01230</name>
</gene>
<sequence length="181" mass="18924">MRIELENAAIEIVVGDITEQRDMDAIVNAANAELMSGGGVAGAIHRKAGPELAQACRPLAPIRPGEAVITGSFRLPNTHVIHCLGPIYGVDKPEAELLARCYASAIALADTRGIGSLAFPALSTGAFSYPVEEAAPVACAAVAEALVRAESMRVVRHVLTNEALVQIFAAETSKAVGRRAR</sequence>
<protein>
    <submittedName>
        <fullName evidence="2">Macro domain-containing protein</fullName>
    </submittedName>
</protein>
<dbReference type="SMART" id="SM00506">
    <property type="entry name" value="A1pp"/>
    <property type="match status" value="1"/>
</dbReference>
<evidence type="ECO:0000313" key="2">
    <source>
        <dbReference type="EMBL" id="MCT7373670.1"/>
    </source>
</evidence>
<dbReference type="Pfam" id="PF01661">
    <property type="entry name" value="Macro"/>
    <property type="match status" value="1"/>
</dbReference>
<proteinExistence type="predicted"/>